<dbReference type="Proteomes" id="UP000325902">
    <property type="component" value="Unassembled WGS sequence"/>
</dbReference>
<accession>A0A5N5DKJ6</accession>
<dbReference type="EMBL" id="VCHE01000015">
    <property type="protein sequence ID" value="KAB2577851.1"/>
    <property type="molecule type" value="Genomic_DNA"/>
</dbReference>
<name>A0A5N5DKJ6_9PEZI</name>
<dbReference type="AlphaFoldDB" id="A0A5N5DKJ6"/>
<evidence type="ECO:0000313" key="2">
    <source>
        <dbReference type="EMBL" id="KAB2577851.1"/>
    </source>
</evidence>
<gene>
    <name evidence="2" type="ORF">DBV05_g3486</name>
</gene>
<organism evidence="2 3">
    <name type="scientific">Lasiodiplodia theobromae</name>
    <dbReference type="NCBI Taxonomy" id="45133"/>
    <lineage>
        <taxon>Eukaryota</taxon>
        <taxon>Fungi</taxon>
        <taxon>Dikarya</taxon>
        <taxon>Ascomycota</taxon>
        <taxon>Pezizomycotina</taxon>
        <taxon>Dothideomycetes</taxon>
        <taxon>Dothideomycetes incertae sedis</taxon>
        <taxon>Botryosphaeriales</taxon>
        <taxon>Botryosphaeriaceae</taxon>
        <taxon>Lasiodiplodia</taxon>
    </lineage>
</organism>
<evidence type="ECO:0000256" key="1">
    <source>
        <dbReference type="SAM" id="Coils"/>
    </source>
</evidence>
<proteinExistence type="predicted"/>
<reference evidence="2 3" key="1">
    <citation type="journal article" date="2019" name="Sci. Rep.">
        <title>A multi-omics analysis of the grapevine pathogen Lasiodiplodia theobromae reveals that temperature affects the expression of virulence- and pathogenicity-related genes.</title>
        <authorList>
            <person name="Felix C."/>
            <person name="Meneses R."/>
            <person name="Goncalves M.F.M."/>
            <person name="Tilleman L."/>
            <person name="Duarte A.S."/>
            <person name="Jorrin-Novo J.V."/>
            <person name="Van de Peer Y."/>
            <person name="Deforce D."/>
            <person name="Van Nieuwerburgh F."/>
            <person name="Esteves A.C."/>
            <person name="Alves A."/>
        </authorList>
    </citation>
    <scope>NUCLEOTIDE SEQUENCE [LARGE SCALE GENOMIC DNA]</scope>
    <source>
        <strain evidence="2 3">LA-SOL3</strain>
    </source>
</reference>
<protein>
    <submittedName>
        <fullName evidence="2">Uncharacterized protein</fullName>
    </submittedName>
</protein>
<keyword evidence="3" id="KW-1185">Reference proteome</keyword>
<sequence length="182" mass="20966">MDPTEAVPLALLARHARLKEESLALMRDAEKKLQELDNLEKESEKLNEQIKREGAANRQKKRKYDQYLAEECLPGGAKTSAYPQSQLVSAVCSMKETMKENKDRLDCYELLKTDVEELIAEAYEHKGPIPVHLFTEEQLDMLACLESRIQADRKQQNTSVVPELQRISKSIQMMKKSMRDQE</sequence>
<keyword evidence="1" id="KW-0175">Coiled coil</keyword>
<comment type="caution">
    <text evidence="2">The sequence shown here is derived from an EMBL/GenBank/DDBJ whole genome shotgun (WGS) entry which is preliminary data.</text>
</comment>
<evidence type="ECO:0000313" key="3">
    <source>
        <dbReference type="Proteomes" id="UP000325902"/>
    </source>
</evidence>
<feature type="coiled-coil region" evidence="1">
    <location>
        <begin position="19"/>
        <end position="56"/>
    </location>
</feature>